<dbReference type="InterPro" id="IPR037051">
    <property type="entry name" value="4-carb_acid_sugar_kinase_N_sf"/>
</dbReference>
<keyword evidence="4 9" id="KW-0418">Kinase</keyword>
<reference evidence="9 10" key="1">
    <citation type="submission" date="2022-02" db="EMBL/GenBank/DDBJ databases">
        <title>Paenibacillus sp. MBLB1776 Whole Genome Shotgun Sequencing.</title>
        <authorList>
            <person name="Hwang C.Y."/>
            <person name="Cho E.-S."/>
            <person name="Seo M.-J."/>
        </authorList>
    </citation>
    <scope>NUCLEOTIDE SEQUENCE [LARGE SCALE GENOMIC DNA]</scope>
    <source>
        <strain evidence="9 10">MBLB1776</strain>
    </source>
</reference>
<keyword evidence="3" id="KW-0547">Nucleotide-binding</keyword>
<keyword evidence="2" id="KW-0808">Transferase</keyword>
<dbReference type="KEGG" id="paun:MJA45_14910"/>
<feature type="domain" description="Four-carbon acid sugar kinase N-terminal" evidence="7">
    <location>
        <begin position="4"/>
        <end position="225"/>
    </location>
</feature>
<evidence type="ECO:0000313" key="9">
    <source>
        <dbReference type="EMBL" id="WNQ08940.1"/>
    </source>
</evidence>
<comment type="similarity">
    <text evidence="1">Belongs to the four-carbon acid sugar kinase family.</text>
</comment>
<evidence type="ECO:0000313" key="10">
    <source>
        <dbReference type="Proteomes" id="UP001305702"/>
    </source>
</evidence>
<dbReference type="InterPro" id="IPR031475">
    <property type="entry name" value="NBD_C"/>
</dbReference>
<protein>
    <submittedName>
        <fullName evidence="9">Four-carbon acid sugar kinase family protein</fullName>
    </submittedName>
</protein>
<dbReference type="Gene3D" id="3.40.50.10840">
    <property type="entry name" value="Putative sugar-binding, N-terminal domain"/>
    <property type="match status" value="1"/>
</dbReference>
<keyword evidence="5" id="KW-0067">ATP-binding</keyword>
<evidence type="ECO:0000259" key="8">
    <source>
        <dbReference type="Pfam" id="PF17042"/>
    </source>
</evidence>
<accession>A0AA96L930</accession>
<proteinExistence type="inferred from homology"/>
<dbReference type="RefSeq" id="WP_315602707.1">
    <property type="nucleotide sequence ID" value="NZ_CP130318.1"/>
</dbReference>
<dbReference type="AlphaFoldDB" id="A0AA96L930"/>
<evidence type="ECO:0000256" key="3">
    <source>
        <dbReference type="ARBA" id="ARBA00022741"/>
    </source>
</evidence>
<dbReference type="GO" id="GO:0016301">
    <property type="term" value="F:kinase activity"/>
    <property type="evidence" value="ECO:0007669"/>
    <property type="project" value="UniProtKB-KW"/>
</dbReference>
<evidence type="ECO:0000256" key="5">
    <source>
        <dbReference type="ARBA" id="ARBA00022840"/>
    </source>
</evidence>
<keyword evidence="6" id="KW-0119">Carbohydrate metabolism</keyword>
<dbReference type="InterPro" id="IPR042213">
    <property type="entry name" value="NBD_C_sf"/>
</dbReference>
<gene>
    <name evidence="9" type="ORF">MJA45_14910</name>
</gene>
<organism evidence="9 10">
    <name type="scientific">Paenibacillus aurantius</name>
    <dbReference type="NCBI Taxonomy" id="2918900"/>
    <lineage>
        <taxon>Bacteria</taxon>
        <taxon>Bacillati</taxon>
        <taxon>Bacillota</taxon>
        <taxon>Bacilli</taxon>
        <taxon>Bacillales</taxon>
        <taxon>Paenibacillaceae</taxon>
        <taxon>Paenibacillus</taxon>
    </lineage>
</organism>
<evidence type="ECO:0000256" key="6">
    <source>
        <dbReference type="ARBA" id="ARBA00023277"/>
    </source>
</evidence>
<evidence type="ECO:0000256" key="2">
    <source>
        <dbReference type="ARBA" id="ARBA00022679"/>
    </source>
</evidence>
<evidence type="ECO:0000256" key="4">
    <source>
        <dbReference type="ARBA" id="ARBA00022777"/>
    </source>
</evidence>
<dbReference type="Gene3D" id="3.40.980.20">
    <property type="entry name" value="Four-carbon acid sugar kinase, nucleotide binding domain"/>
    <property type="match status" value="1"/>
</dbReference>
<dbReference type="EMBL" id="CP130318">
    <property type="protein sequence ID" value="WNQ08940.1"/>
    <property type="molecule type" value="Genomic_DNA"/>
</dbReference>
<dbReference type="Pfam" id="PF17042">
    <property type="entry name" value="NBD_C"/>
    <property type="match status" value="1"/>
</dbReference>
<name>A0AA96L930_9BACL</name>
<keyword evidence="10" id="KW-1185">Reference proteome</keyword>
<dbReference type="SUPFAM" id="SSF142764">
    <property type="entry name" value="YgbK-like"/>
    <property type="match status" value="1"/>
</dbReference>
<evidence type="ECO:0000259" key="7">
    <source>
        <dbReference type="Pfam" id="PF07005"/>
    </source>
</evidence>
<dbReference type="Proteomes" id="UP001305702">
    <property type="component" value="Chromosome"/>
</dbReference>
<dbReference type="GO" id="GO:0005524">
    <property type="term" value="F:ATP binding"/>
    <property type="evidence" value="ECO:0007669"/>
    <property type="project" value="UniProtKB-KW"/>
</dbReference>
<sequence length="430" mass="45277">MLAVLLADDLTGAADTAAAFLGAGRKVSVSLFEPGGGLTPPSCDVWAIDVSSRGCSAEEAYRRTLEAVTGLPDGGIPILYKKLDSALRGNPGSECEAILEVTGAELCIVAPAVPRLRRTTSSGVQMIDGIPVHETEMGRDPMNSVLSSEVAATLAQPARYPDGHVAASSDPAETAAALRLLASQGKRYAFCDALTDEHLDNLVSAGEQSGLHLVWAGAAGLAQALARGLYRRAPQEEQPEPAAFLGENGAEEGNIWFISGSQTAVTAVQLSKLEDLCVSGRYFTGQELMETDGEDADVLSSEPLEGDAVLAMGKQEGAAQWLQEKAAQRGMTLSLASEMLLRNLAKEAGALLSASPRVTRLVLNGGETARAVMKELGISVFSLHREWEPGIIEASCDGPRPFKLVTKSGAFGDEEALVRIWKAHRRGVGK</sequence>
<feature type="domain" description="Four-carbon acid sugar kinase nucleotide binding" evidence="8">
    <location>
        <begin position="258"/>
        <end position="417"/>
    </location>
</feature>
<dbReference type="Pfam" id="PF07005">
    <property type="entry name" value="SBD_N"/>
    <property type="match status" value="1"/>
</dbReference>
<evidence type="ECO:0000256" key="1">
    <source>
        <dbReference type="ARBA" id="ARBA00005715"/>
    </source>
</evidence>
<dbReference type="InterPro" id="IPR010737">
    <property type="entry name" value="4-carb_acid_sugar_kinase_N"/>
</dbReference>